<proteinExistence type="predicted"/>
<protein>
    <recommendedName>
        <fullName evidence="1">WDR19 WD40 repeat domain-containing protein</fullName>
    </recommendedName>
</protein>
<name>A0A820I3Y1_9BILA</name>
<dbReference type="GO" id="GO:0030991">
    <property type="term" value="C:intraciliary transport particle A"/>
    <property type="evidence" value="ECO:0007669"/>
    <property type="project" value="TreeGrafter"/>
</dbReference>
<feature type="non-terminal residue" evidence="2">
    <location>
        <position position="1"/>
    </location>
</feature>
<gene>
    <name evidence="2" type="ORF">OKA104_LOCUS46215</name>
</gene>
<accession>A0A820I3Y1</accession>
<feature type="domain" description="WDR19 WD40 repeat" evidence="1">
    <location>
        <begin position="143"/>
        <end position="199"/>
    </location>
</feature>
<dbReference type="PANTHER" id="PTHR14920:SF0">
    <property type="entry name" value="WD REPEAT DOMAIN 19"/>
    <property type="match status" value="1"/>
</dbReference>
<dbReference type="InterPro" id="IPR039468">
    <property type="entry name" value="WDR19_WD40_rpt"/>
</dbReference>
<comment type="caution">
    <text evidence="2">The sequence shown here is derived from an EMBL/GenBank/DDBJ whole genome shotgun (WGS) entry which is preliminary data.</text>
</comment>
<dbReference type="AlphaFoldDB" id="A0A820I3Y1"/>
<dbReference type="EMBL" id="CAJOAY010016471">
    <property type="protein sequence ID" value="CAF4301231.1"/>
    <property type="molecule type" value="Genomic_DNA"/>
</dbReference>
<reference evidence="2" key="1">
    <citation type="submission" date="2021-02" db="EMBL/GenBank/DDBJ databases">
        <authorList>
            <person name="Nowell W R."/>
        </authorList>
    </citation>
    <scope>NUCLEOTIDE SEQUENCE</scope>
</reference>
<organism evidence="2 3">
    <name type="scientific">Adineta steineri</name>
    <dbReference type="NCBI Taxonomy" id="433720"/>
    <lineage>
        <taxon>Eukaryota</taxon>
        <taxon>Metazoa</taxon>
        <taxon>Spiralia</taxon>
        <taxon>Gnathifera</taxon>
        <taxon>Rotifera</taxon>
        <taxon>Eurotatoria</taxon>
        <taxon>Bdelloidea</taxon>
        <taxon>Adinetida</taxon>
        <taxon>Adinetidae</taxon>
        <taxon>Adineta</taxon>
    </lineage>
</organism>
<evidence type="ECO:0000313" key="3">
    <source>
        <dbReference type="Proteomes" id="UP000663881"/>
    </source>
</evidence>
<dbReference type="GO" id="GO:0035721">
    <property type="term" value="P:intraciliary retrograde transport"/>
    <property type="evidence" value="ECO:0007669"/>
    <property type="project" value="InterPro"/>
</dbReference>
<evidence type="ECO:0000259" key="1">
    <source>
        <dbReference type="Pfam" id="PF15911"/>
    </source>
</evidence>
<evidence type="ECO:0000313" key="2">
    <source>
        <dbReference type="EMBL" id="CAF4301231.1"/>
    </source>
</evidence>
<dbReference type="PANTHER" id="PTHR14920">
    <property type="entry name" value="OSMOTIC AVOIDANCE ABNORMAL PROTEIN 1/WD REPEAT MEMBRANE PROTEIN"/>
    <property type="match status" value="1"/>
</dbReference>
<dbReference type="GO" id="GO:0005929">
    <property type="term" value="C:cilium"/>
    <property type="evidence" value="ECO:0007669"/>
    <property type="project" value="TreeGrafter"/>
</dbReference>
<dbReference type="InterPro" id="IPR040379">
    <property type="entry name" value="WDR19/dyf-2"/>
</dbReference>
<dbReference type="GO" id="GO:0060271">
    <property type="term" value="P:cilium assembly"/>
    <property type="evidence" value="ECO:0007669"/>
    <property type="project" value="TreeGrafter"/>
</dbReference>
<dbReference type="Pfam" id="PF15911">
    <property type="entry name" value="Beta-prop_WDR19_2nd"/>
    <property type="match status" value="2"/>
</dbReference>
<dbReference type="Proteomes" id="UP000663881">
    <property type="component" value="Unassembled WGS sequence"/>
</dbReference>
<feature type="domain" description="WDR19 WD40 repeat" evidence="1">
    <location>
        <begin position="3"/>
        <end position="142"/>
    </location>
</feature>
<sequence>QKIAFMTSLHEVSIYDHQTKTKVDNVHLTTEIEPSVLAMSDVYIAVGFNNRALYYRIQSIEEVIKASEHDYLSTITELQINSQYAAAFMNGRIQLNMIEESEKHSEERHAIMFPLADTNDGKILCYCLTKDYLIYGTDKGILSIQRLFSENFGTSVAFIDQKGDGYLYNVFFENPNTIQIPNLPSGTKSIIWETSLDNEVY</sequence>